<comment type="caution">
    <text evidence="2">The sequence shown here is derived from an EMBL/GenBank/DDBJ whole genome shotgun (WGS) entry which is preliminary data.</text>
</comment>
<organism evidence="2 3">
    <name type="scientific">Parascedosporium putredinis</name>
    <dbReference type="NCBI Taxonomy" id="1442378"/>
    <lineage>
        <taxon>Eukaryota</taxon>
        <taxon>Fungi</taxon>
        <taxon>Dikarya</taxon>
        <taxon>Ascomycota</taxon>
        <taxon>Pezizomycotina</taxon>
        <taxon>Sordariomycetes</taxon>
        <taxon>Hypocreomycetidae</taxon>
        <taxon>Microascales</taxon>
        <taxon>Microascaceae</taxon>
        <taxon>Parascedosporium</taxon>
    </lineage>
</organism>
<proteinExistence type="predicted"/>
<evidence type="ECO:0000313" key="2">
    <source>
        <dbReference type="EMBL" id="CAI4217145.1"/>
    </source>
</evidence>
<keyword evidence="3" id="KW-1185">Reference proteome</keyword>
<feature type="compositionally biased region" description="Basic and acidic residues" evidence="1">
    <location>
        <begin position="48"/>
        <end position="58"/>
    </location>
</feature>
<dbReference type="OrthoDB" id="5424391at2759"/>
<name>A0A9P1H8E1_9PEZI</name>
<protein>
    <submittedName>
        <fullName evidence="2">Uncharacterized protein</fullName>
    </submittedName>
</protein>
<feature type="region of interest" description="Disordered" evidence="1">
    <location>
        <begin position="48"/>
        <end position="96"/>
    </location>
</feature>
<dbReference type="AlphaFoldDB" id="A0A9P1H8E1"/>
<gene>
    <name evidence="2" type="ORF">PPNO1_LOCUS6763</name>
</gene>
<evidence type="ECO:0000256" key="1">
    <source>
        <dbReference type="SAM" id="MobiDB-lite"/>
    </source>
</evidence>
<dbReference type="Proteomes" id="UP000838763">
    <property type="component" value="Unassembled WGS sequence"/>
</dbReference>
<dbReference type="EMBL" id="CALLCH030000016">
    <property type="protein sequence ID" value="CAI4217145.1"/>
    <property type="molecule type" value="Genomic_DNA"/>
</dbReference>
<sequence>MLKTNPLRFKLDPSFLLKSIHHPDPLTRQQTQRFLDAVTTSFRRNLDKEHGWLPDEQRPAAAGSTTSSPLQPATGPAATTQGVDGVTDGGRRLPTDHHLSSILSSPLFRAAAPPLVRNPTPATIPSPVTKRDPIVVFEEAALRGLMTLQIATGCLKAKHNLIQDSQSTFLDDSQSTSNEAFSGFDVSNKVLAWLRSAGLDRNLQFALHPNFVAAFMPFLVAEGREEVVWTWLARLMADDGPVADSSFAAARVMLLFLVRAKTVGVECVDSAFESIIQASETYRKDPRHGRLLGKAWRDVAWRTTTLSWQKPSPSASLFDSYLDIAELLYPSSTKLPVAHLHLHHPTAPSHDLAVDYFEEAKKKDKIGPTDRMRREAMMGVDAVSHLGLVGKLEEARRLLNFIHHRYSFFFHKPQGKPDDLLAQLEPA</sequence>
<accession>A0A9P1H8E1</accession>
<reference evidence="2" key="1">
    <citation type="submission" date="2022-11" db="EMBL/GenBank/DDBJ databases">
        <authorList>
            <person name="Scott C."/>
            <person name="Bruce N."/>
        </authorList>
    </citation>
    <scope>NUCLEOTIDE SEQUENCE</scope>
</reference>
<evidence type="ECO:0000313" key="3">
    <source>
        <dbReference type="Proteomes" id="UP000838763"/>
    </source>
</evidence>